<evidence type="ECO:0000313" key="1">
    <source>
        <dbReference type="EMBL" id="CAG2254136.1"/>
    </source>
</evidence>
<accession>A0A8S3VGE1</accession>
<organism evidence="1 2">
    <name type="scientific">Mytilus edulis</name>
    <name type="common">Blue mussel</name>
    <dbReference type="NCBI Taxonomy" id="6550"/>
    <lineage>
        <taxon>Eukaryota</taxon>
        <taxon>Metazoa</taxon>
        <taxon>Spiralia</taxon>
        <taxon>Lophotrochozoa</taxon>
        <taxon>Mollusca</taxon>
        <taxon>Bivalvia</taxon>
        <taxon>Autobranchia</taxon>
        <taxon>Pteriomorphia</taxon>
        <taxon>Mytilida</taxon>
        <taxon>Mytiloidea</taxon>
        <taxon>Mytilidae</taxon>
        <taxon>Mytilinae</taxon>
        <taxon>Mytilus</taxon>
    </lineage>
</organism>
<name>A0A8S3VGE1_MYTED</name>
<dbReference type="EMBL" id="CAJPWZ010003220">
    <property type="protein sequence ID" value="CAG2254136.1"/>
    <property type="molecule type" value="Genomic_DNA"/>
</dbReference>
<evidence type="ECO:0000313" key="2">
    <source>
        <dbReference type="Proteomes" id="UP000683360"/>
    </source>
</evidence>
<keyword evidence="2" id="KW-1185">Reference proteome</keyword>
<dbReference type="Proteomes" id="UP000683360">
    <property type="component" value="Unassembled WGS sequence"/>
</dbReference>
<reference evidence="1" key="1">
    <citation type="submission" date="2021-03" db="EMBL/GenBank/DDBJ databases">
        <authorList>
            <person name="Bekaert M."/>
        </authorList>
    </citation>
    <scope>NUCLEOTIDE SEQUENCE</scope>
</reference>
<comment type="caution">
    <text evidence="1">The sequence shown here is derived from an EMBL/GenBank/DDBJ whole genome shotgun (WGS) entry which is preliminary data.</text>
</comment>
<gene>
    <name evidence="1" type="ORF">MEDL_65627</name>
</gene>
<dbReference type="SUPFAM" id="SSF63829">
    <property type="entry name" value="Calcium-dependent phosphotriesterase"/>
    <property type="match status" value="1"/>
</dbReference>
<proteinExistence type="predicted"/>
<dbReference type="Gene3D" id="2.120.10.30">
    <property type="entry name" value="TolB, C-terminal domain"/>
    <property type="match status" value="1"/>
</dbReference>
<sequence length="261" mass="29206">MKEAGIDISLFQAYSCRMVSPSKAAMSGISMDDILSMADRSNTRTFNKFYFRTNEKAGFADNVLEMDNLTRREVASEVISSVFNSYTTEVPVISSLLCSGDDIIYFMCNKLEEKSLLVKGKMLKSSIRTLQTLEKQIFDMALNKEVDWTCKDFSGRIVAVDVNGRLKFTYNGNTDLNAFFPNGIAITPSDKIILSDYKQNALHVLNSIGELLGLHFIDKVYNIENPSSLCFDSEGYLLIGNGLLNDSDGKIYVTKIADNYM</sequence>
<dbReference type="AlphaFoldDB" id="A0A8S3VGE1"/>
<protein>
    <submittedName>
        <fullName evidence="1">Uncharacterized protein</fullName>
    </submittedName>
</protein>
<dbReference type="OrthoDB" id="6265224at2759"/>
<dbReference type="InterPro" id="IPR011042">
    <property type="entry name" value="6-blade_b-propeller_TolB-like"/>
</dbReference>